<dbReference type="CDD" id="cd21450">
    <property type="entry name" value="DLC-like_DYNLL1-like"/>
    <property type="match status" value="1"/>
</dbReference>
<comment type="caution">
    <text evidence="2">The sequence shown here is derived from an EMBL/GenBank/DDBJ whole genome shotgun (WGS) entry which is preliminary data.</text>
</comment>
<name>A0A2R5G7I0_9STRA</name>
<dbReference type="GO" id="GO:0005874">
    <property type="term" value="C:microtubule"/>
    <property type="evidence" value="ECO:0007669"/>
    <property type="project" value="UniProtKB-KW"/>
</dbReference>
<dbReference type="EMBL" id="BEYU01000021">
    <property type="protein sequence ID" value="GBG26495.1"/>
    <property type="molecule type" value="Genomic_DNA"/>
</dbReference>
<dbReference type="GO" id="GO:0005868">
    <property type="term" value="C:cytoplasmic dynein complex"/>
    <property type="evidence" value="ECO:0007669"/>
    <property type="project" value="TreeGrafter"/>
</dbReference>
<comment type="similarity">
    <text evidence="1">Belongs to the dynein light chain family.</text>
</comment>
<dbReference type="PANTHER" id="PTHR11886">
    <property type="entry name" value="DYNEIN LIGHT CHAIN"/>
    <property type="match status" value="1"/>
</dbReference>
<sequence length="92" mass="10322">MWGAKVSVPCDMDMDQLKNTVEKAKEVLQDLPPGSEPTQEHAAQIKEFCDDCYGKSWQVVVGRHFGVHCVHDAKHFAFFYVGEAAVLALRTQ</sequence>
<organism evidence="2 3">
    <name type="scientific">Hondaea fermentalgiana</name>
    <dbReference type="NCBI Taxonomy" id="2315210"/>
    <lineage>
        <taxon>Eukaryota</taxon>
        <taxon>Sar</taxon>
        <taxon>Stramenopiles</taxon>
        <taxon>Bigyra</taxon>
        <taxon>Labyrinthulomycetes</taxon>
        <taxon>Thraustochytrida</taxon>
        <taxon>Thraustochytriidae</taxon>
        <taxon>Hondaea</taxon>
    </lineage>
</organism>
<proteinExistence type="inferred from homology"/>
<dbReference type="SMART" id="SM01375">
    <property type="entry name" value="Dynein_light"/>
    <property type="match status" value="1"/>
</dbReference>
<dbReference type="GO" id="GO:0045505">
    <property type="term" value="F:dynein intermediate chain binding"/>
    <property type="evidence" value="ECO:0007669"/>
    <property type="project" value="TreeGrafter"/>
</dbReference>
<keyword evidence="3" id="KW-1185">Reference proteome</keyword>
<evidence type="ECO:0000256" key="1">
    <source>
        <dbReference type="RuleBase" id="RU365010"/>
    </source>
</evidence>
<accession>A0A2R5G7I0</accession>
<keyword evidence="1" id="KW-0505">Motor protein</keyword>
<evidence type="ECO:0000313" key="2">
    <source>
        <dbReference type="EMBL" id="GBG26495.1"/>
    </source>
</evidence>
<dbReference type="PANTHER" id="PTHR11886:SF35">
    <property type="entry name" value="DYNEIN LIGHT CHAIN"/>
    <property type="match status" value="1"/>
</dbReference>
<keyword evidence="1" id="KW-0493">Microtubule</keyword>
<dbReference type="InParanoid" id="A0A2R5G7I0"/>
<dbReference type="Pfam" id="PF01221">
    <property type="entry name" value="Dynein_light"/>
    <property type="match status" value="1"/>
</dbReference>
<keyword evidence="1" id="KW-0206">Cytoskeleton</keyword>
<keyword evidence="1" id="KW-0963">Cytoplasm</keyword>
<dbReference type="Gene3D" id="3.30.740.10">
    <property type="entry name" value="Protein Inhibitor Of Neuronal Nitric Oxide Synthase"/>
    <property type="match status" value="1"/>
</dbReference>
<dbReference type="SUPFAM" id="SSF54648">
    <property type="entry name" value="DLC"/>
    <property type="match status" value="1"/>
</dbReference>
<keyword evidence="1" id="KW-0243">Dynein</keyword>
<dbReference type="GO" id="GO:0007017">
    <property type="term" value="P:microtubule-based process"/>
    <property type="evidence" value="ECO:0007669"/>
    <property type="project" value="InterPro"/>
</dbReference>
<dbReference type="AlphaFoldDB" id="A0A2R5G7I0"/>
<dbReference type="InterPro" id="IPR037177">
    <property type="entry name" value="DLC_sf"/>
</dbReference>
<evidence type="ECO:0000313" key="3">
    <source>
        <dbReference type="Proteomes" id="UP000241890"/>
    </source>
</evidence>
<comment type="subcellular location">
    <subcellularLocation>
        <location evidence="1">Cytoplasm</location>
        <location evidence="1">Cytoskeleton</location>
    </subcellularLocation>
</comment>
<reference evidence="2 3" key="1">
    <citation type="submission" date="2017-12" db="EMBL/GenBank/DDBJ databases">
        <title>Sequencing, de novo assembly and annotation of complete genome of a new Thraustochytrid species, strain FCC1311.</title>
        <authorList>
            <person name="Sedici K."/>
            <person name="Godart F."/>
            <person name="Aiese Cigliano R."/>
            <person name="Sanseverino W."/>
            <person name="Barakat M."/>
            <person name="Ortet P."/>
            <person name="Marechal E."/>
            <person name="Cagnac O."/>
            <person name="Amato A."/>
        </authorList>
    </citation>
    <scope>NUCLEOTIDE SEQUENCE [LARGE SCALE GENOMIC DNA]</scope>
</reference>
<dbReference type="Proteomes" id="UP000241890">
    <property type="component" value="Unassembled WGS sequence"/>
</dbReference>
<gene>
    <name evidence="2" type="ORF">FCC1311_027162</name>
</gene>
<dbReference type="OrthoDB" id="282760at2759"/>
<dbReference type="InterPro" id="IPR001372">
    <property type="entry name" value="Dynein_light_chain_typ-1/2"/>
</dbReference>
<protein>
    <recommendedName>
        <fullName evidence="1">Dynein light chain</fullName>
    </recommendedName>
</protein>